<proteinExistence type="predicted"/>
<evidence type="ECO:0000313" key="1">
    <source>
        <dbReference type="EMBL" id="KKK82338.1"/>
    </source>
</evidence>
<dbReference type="AlphaFoldDB" id="A0A0F8YLS7"/>
<name>A0A0F8YLS7_9ZZZZ</name>
<reference evidence="1" key="1">
    <citation type="journal article" date="2015" name="Nature">
        <title>Complex archaea that bridge the gap between prokaryotes and eukaryotes.</title>
        <authorList>
            <person name="Spang A."/>
            <person name="Saw J.H."/>
            <person name="Jorgensen S.L."/>
            <person name="Zaremba-Niedzwiedzka K."/>
            <person name="Martijn J."/>
            <person name="Lind A.E."/>
            <person name="van Eijk R."/>
            <person name="Schleper C."/>
            <person name="Guy L."/>
            <person name="Ettema T.J."/>
        </authorList>
    </citation>
    <scope>NUCLEOTIDE SEQUENCE</scope>
</reference>
<accession>A0A0F8YLS7</accession>
<gene>
    <name evidence="1" type="ORF">LCGC14_2804370</name>
</gene>
<feature type="non-terminal residue" evidence="1">
    <location>
        <position position="1"/>
    </location>
</feature>
<organism evidence="1">
    <name type="scientific">marine sediment metagenome</name>
    <dbReference type="NCBI Taxonomy" id="412755"/>
    <lineage>
        <taxon>unclassified sequences</taxon>
        <taxon>metagenomes</taxon>
        <taxon>ecological metagenomes</taxon>
    </lineage>
</organism>
<sequence>LAIALCYLKKEEIRVTNGPIG</sequence>
<dbReference type="EMBL" id="LAZR01052719">
    <property type="protein sequence ID" value="KKK82338.1"/>
    <property type="molecule type" value="Genomic_DNA"/>
</dbReference>
<comment type="caution">
    <text evidence="1">The sequence shown here is derived from an EMBL/GenBank/DDBJ whole genome shotgun (WGS) entry which is preliminary data.</text>
</comment>
<protein>
    <submittedName>
        <fullName evidence="1">Uncharacterized protein</fullName>
    </submittedName>
</protein>